<gene>
    <name evidence="1" type="ORF">VIT_00s0396g00040</name>
</gene>
<dbReference type="AlphaFoldDB" id="D7TRT0"/>
<dbReference type="EMBL" id="FN596039">
    <property type="protein sequence ID" value="CBI33206.3"/>
    <property type="molecule type" value="Genomic_DNA"/>
</dbReference>
<organism evidence="1 2">
    <name type="scientific">Vitis vinifera</name>
    <name type="common">Grape</name>
    <dbReference type="NCBI Taxonomy" id="29760"/>
    <lineage>
        <taxon>Eukaryota</taxon>
        <taxon>Viridiplantae</taxon>
        <taxon>Streptophyta</taxon>
        <taxon>Embryophyta</taxon>
        <taxon>Tracheophyta</taxon>
        <taxon>Spermatophyta</taxon>
        <taxon>Magnoliopsida</taxon>
        <taxon>eudicotyledons</taxon>
        <taxon>Gunneridae</taxon>
        <taxon>Pentapetalae</taxon>
        <taxon>rosids</taxon>
        <taxon>Vitales</taxon>
        <taxon>Vitaceae</taxon>
        <taxon>Viteae</taxon>
        <taxon>Vitis</taxon>
    </lineage>
</organism>
<reference evidence="2" key="1">
    <citation type="journal article" date="2007" name="Nature">
        <title>The grapevine genome sequence suggests ancestral hexaploidization in major angiosperm phyla.</title>
        <authorList>
            <consortium name="The French-Italian Public Consortium for Grapevine Genome Characterization."/>
            <person name="Jaillon O."/>
            <person name="Aury J.-M."/>
            <person name="Noel B."/>
            <person name="Policriti A."/>
            <person name="Clepet C."/>
            <person name="Casagrande A."/>
            <person name="Choisne N."/>
            <person name="Aubourg S."/>
            <person name="Vitulo N."/>
            <person name="Jubin C."/>
            <person name="Vezzi A."/>
            <person name="Legeai F."/>
            <person name="Hugueney P."/>
            <person name="Dasilva C."/>
            <person name="Horner D."/>
            <person name="Mica E."/>
            <person name="Jublot D."/>
            <person name="Poulain J."/>
            <person name="Bruyere C."/>
            <person name="Billault A."/>
            <person name="Segurens B."/>
            <person name="Gouyvenoux M."/>
            <person name="Ugarte E."/>
            <person name="Cattonaro F."/>
            <person name="Anthouard V."/>
            <person name="Vico V."/>
            <person name="Del Fabbro C."/>
            <person name="Alaux M."/>
            <person name="Di Gaspero G."/>
            <person name="Dumas V."/>
            <person name="Felice N."/>
            <person name="Paillard S."/>
            <person name="Juman I."/>
            <person name="Moroldo M."/>
            <person name="Scalabrin S."/>
            <person name="Canaguier A."/>
            <person name="Le Clainche I."/>
            <person name="Malacrida G."/>
            <person name="Durand E."/>
            <person name="Pesole G."/>
            <person name="Laucou V."/>
            <person name="Chatelet P."/>
            <person name="Merdinoglu D."/>
            <person name="Delledonne M."/>
            <person name="Pezzotti M."/>
            <person name="Lecharny A."/>
            <person name="Scarpelli C."/>
            <person name="Artiguenave F."/>
            <person name="Pe M.E."/>
            <person name="Valle G."/>
            <person name="Morgante M."/>
            <person name="Caboche M."/>
            <person name="Adam-Blondon A.-F."/>
            <person name="Weissenbach J."/>
            <person name="Quetier F."/>
            <person name="Wincker P."/>
        </authorList>
    </citation>
    <scope>NUCLEOTIDE SEQUENCE [LARGE SCALE GENOMIC DNA]</scope>
    <source>
        <strain evidence="2">cv. Pinot noir / PN40024</strain>
    </source>
</reference>
<dbReference type="Proteomes" id="UP000009183">
    <property type="component" value="Unassembled WGS sequence, unordered"/>
</dbReference>
<proteinExistence type="predicted"/>
<evidence type="ECO:0000313" key="1">
    <source>
        <dbReference type="EMBL" id="CBI33206.3"/>
    </source>
</evidence>
<keyword evidence="2" id="KW-1185">Reference proteome</keyword>
<sequence length="30" mass="3421">MIILKSAPRVPMLGIPWIDWRVPKKTGFLG</sequence>
<dbReference type="InParanoid" id="D7TRT0"/>
<name>D7TRT0_VITVI</name>
<protein>
    <submittedName>
        <fullName evidence="1">Uncharacterized protein</fullName>
    </submittedName>
</protein>
<evidence type="ECO:0000313" key="2">
    <source>
        <dbReference type="Proteomes" id="UP000009183"/>
    </source>
</evidence>
<accession>D7TRT0</accession>
<dbReference type="PaxDb" id="29760-VIT_00s0396g00040.t01"/>
<dbReference type="HOGENOM" id="CLU_3407161_0_0_1"/>